<name>A0ABN7TBA8_OIKDI</name>
<dbReference type="PANTHER" id="PTHR31488:SF3">
    <property type="entry name" value="C-MANNOSYLTRANSFERASE DPY19L3"/>
    <property type="match status" value="1"/>
</dbReference>
<accession>A0ABN7TBA8</accession>
<evidence type="ECO:0000256" key="4">
    <source>
        <dbReference type="ARBA" id="ARBA00022679"/>
    </source>
</evidence>
<dbReference type="Pfam" id="PF13857">
    <property type="entry name" value="Ank_5"/>
    <property type="match status" value="1"/>
</dbReference>
<keyword evidence="6 9" id="KW-1133">Transmembrane helix</keyword>
<keyword evidence="12" id="KW-1185">Reference proteome</keyword>
<feature type="transmembrane region" description="Helical" evidence="9">
    <location>
        <begin position="18"/>
        <end position="36"/>
    </location>
</feature>
<dbReference type="InterPro" id="IPR011009">
    <property type="entry name" value="Kinase-like_dom_sf"/>
</dbReference>
<dbReference type="Pfam" id="PF12796">
    <property type="entry name" value="Ank_2"/>
    <property type="match status" value="1"/>
</dbReference>
<dbReference type="SMART" id="SM00248">
    <property type="entry name" value="ANK"/>
    <property type="match status" value="3"/>
</dbReference>
<evidence type="ECO:0000256" key="6">
    <source>
        <dbReference type="ARBA" id="ARBA00022989"/>
    </source>
</evidence>
<dbReference type="SUPFAM" id="SSF56112">
    <property type="entry name" value="Protein kinase-like (PK-like)"/>
    <property type="match status" value="1"/>
</dbReference>
<feature type="repeat" description="ANK" evidence="8">
    <location>
        <begin position="365"/>
        <end position="397"/>
    </location>
</feature>
<comment type="subcellular location">
    <subcellularLocation>
        <location evidence="1">Membrane</location>
        <topology evidence="1">Multi-pass membrane protein</topology>
    </subcellularLocation>
</comment>
<keyword evidence="4" id="KW-0808">Transferase</keyword>
<evidence type="ECO:0000256" key="8">
    <source>
        <dbReference type="PROSITE-ProRule" id="PRU00023"/>
    </source>
</evidence>
<comment type="similarity">
    <text evidence="2">Belongs to the dpy-19 family.</text>
</comment>
<dbReference type="InterPro" id="IPR018732">
    <property type="entry name" value="Dpy-19/Dpy-19-like"/>
</dbReference>
<evidence type="ECO:0000313" key="11">
    <source>
        <dbReference type="EMBL" id="CAG5113957.1"/>
    </source>
</evidence>
<evidence type="ECO:0000256" key="1">
    <source>
        <dbReference type="ARBA" id="ARBA00004141"/>
    </source>
</evidence>
<dbReference type="Pfam" id="PF07714">
    <property type="entry name" value="PK_Tyr_Ser-Thr"/>
    <property type="match status" value="1"/>
</dbReference>
<dbReference type="PROSITE" id="PS50297">
    <property type="entry name" value="ANK_REP_REGION"/>
    <property type="match status" value="2"/>
</dbReference>
<keyword evidence="3" id="KW-0328">Glycosyltransferase</keyword>
<organism evidence="11 12">
    <name type="scientific">Oikopleura dioica</name>
    <name type="common">Tunicate</name>
    <dbReference type="NCBI Taxonomy" id="34765"/>
    <lineage>
        <taxon>Eukaryota</taxon>
        <taxon>Metazoa</taxon>
        <taxon>Chordata</taxon>
        <taxon>Tunicata</taxon>
        <taxon>Appendicularia</taxon>
        <taxon>Copelata</taxon>
        <taxon>Oikopleuridae</taxon>
        <taxon>Oikopleura</taxon>
    </lineage>
</organism>
<dbReference type="SMART" id="SM00220">
    <property type="entry name" value="S_TKc"/>
    <property type="match status" value="1"/>
</dbReference>
<sequence length="777" mass="88778">MDENGKPGRGPFSDRPEIGYHLIHSFIFFLLALSTMRMKYLWSPHAAALICLVSLPEIWGILKWRDGRFFITAALLFGAYYNNIEDYTKQTTKELEFYDPDTVELMEWGAQQPRDTVFSGSMQLNAGVRLSTWRALTNHPHYEDKRLRETTFDVYQIYAHRTAEEVLERLGKYGTTHIVVENSICYQGGSKKDNCATPDLIDLANDHLQADRTTPKAGLPERFCNEVQVNPSYAKYFQLVLENKTFRVYKLTNNDKYDLMRSEQITLTDKKTFNNSKMQLIFDPRVEIVKMAMMEAQQPADIFHLSKKGDSVMSIKLWLDNTENDVNQVDDHWFTPLHWAARYGHKQVVELLLDRGARVSAKNRGDDTPLHNACQCGHLEIAKTLMRHKTTLSLLNERNEHGNSPLHYACFGNYRELAILLFENGAKLLLENKYGQTPLEKARRALATELKARAQQMDQPLDESVDRIPYQSKTWLGTAKPHTFRLQDKHNDLDMKALNIKARLEDTKSYSILKGKWNDSDVLVKILILPRSLTVDSDNDNKPLALSSRHLREFQEEYAKTRIFSHQNLLPALGIVSKIQNPPTLAIVSQWMPVGSLNSVLHGGKGIPVVDNNAIKKFAVDIARGMKFLHDMQPGSSPRFRLNSKHVVIDGEQNARLDLASSDFSIQGNDKIYDPAWMAPEALAPISPKGNDYNRKKADMWSFSIVLWEMVTHEIPFADLSSMQIGIQVAHENLRVRIPNGITPNMAEVIRICMKDEPSKRPTFEQIVPILVKMADN</sequence>
<gene>
    <name evidence="11" type="ORF">OKIOD_LOCUS16810</name>
</gene>
<evidence type="ECO:0000259" key="10">
    <source>
        <dbReference type="PROSITE" id="PS50011"/>
    </source>
</evidence>
<dbReference type="Pfam" id="PF10034">
    <property type="entry name" value="Dpy19"/>
    <property type="match status" value="1"/>
</dbReference>
<reference evidence="11 12" key="1">
    <citation type="submission" date="2021-04" db="EMBL/GenBank/DDBJ databases">
        <authorList>
            <person name="Bliznina A."/>
        </authorList>
    </citation>
    <scope>NUCLEOTIDE SEQUENCE [LARGE SCALE GENOMIC DNA]</scope>
</reference>
<evidence type="ECO:0000256" key="2">
    <source>
        <dbReference type="ARBA" id="ARBA00008744"/>
    </source>
</evidence>
<dbReference type="Gene3D" id="1.25.40.20">
    <property type="entry name" value="Ankyrin repeat-containing domain"/>
    <property type="match status" value="1"/>
</dbReference>
<dbReference type="SUPFAM" id="SSF48403">
    <property type="entry name" value="Ankyrin repeat"/>
    <property type="match status" value="1"/>
</dbReference>
<dbReference type="EMBL" id="OU015567">
    <property type="protein sequence ID" value="CAG5113957.1"/>
    <property type="molecule type" value="Genomic_DNA"/>
</dbReference>
<evidence type="ECO:0000256" key="3">
    <source>
        <dbReference type="ARBA" id="ARBA00022676"/>
    </source>
</evidence>
<feature type="domain" description="Protein kinase" evidence="10">
    <location>
        <begin position="470"/>
        <end position="771"/>
    </location>
</feature>
<keyword evidence="8" id="KW-0040">ANK repeat</keyword>
<protein>
    <submittedName>
        <fullName evidence="11">Oidioi.mRNA.OKI2018_I69.chr2.g8045.t1.cds</fullName>
    </submittedName>
</protein>
<dbReference type="Gene3D" id="3.30.200.20">
    <property type="entry name" value="Phosphorylase Kinase, domain 1"/>
    <property type="match status" value="1"/>
</dbReference>
<evidence type="ECO:0000256" key="9">
    <source>
        <dbReference type="SAM" id="Phobius"/>
    </source>
</evidence>
<dbReference type="InterPro" id="IPR002110">
    <property type="entry name" value="Ankyrin_rpt"/>
</dbReference>
<dbReference type="Proteomes" id="UP001158576">
    <property type="component" value="Chromosome 2"/>
</dbReference>
<dbReference type="PANTHER" id="PTHR31488">
    <property type="entry name" value="DPY-19-LIKE 1, LIKE (H. SAPIENS)"/>
    <property type="match status" value="1"/>
</dbReference>
<dbReference type="PROSITE" id="PS50088">
    <property type="entry name" value="ANK_REPEAT"/>
    <property type="match status" value="3"/>
</dbReference>
<dbReference type="InterPro" id="IPR000719">
    <property type="entry name" value="Prot_kinase_dom"/>
</dbReference>
<dbReference type="PROSITE" id="PS50011">
    <property type="entry name" value="PROTEIN_KINASE_DOM"/>
    <property type="match status" value="1"/>
</dbReference>
<dbReference type="InterPro" id="IPR001245">
    <property type="entry name" value="Ser-Thr/Tyr_kinase_cat_dom"/>
</dbReference>
<evidence type="ECO:0000313" key="12">
    <source>
        <dbReference type="Proteomes" id="UP001158576"/>
    </source>
</evidence>
<proteinExistence type="inferred from homology"/>
<keyword evidence="5 9" id="KW-0812">Transmembrane</keyword>
<feature type="repeat" description="ANK" evidence="8">
    <location>
        <begin position="401"/>
        <end position="433"/>
    </location>
</feature>
<dbReference type="InterPro" id="IPR036770">
    <property type="entry name" value="Ankyrin_rpt-contain_sf"/>
</dbReference>
<evidence type="ECO:0000256" key="5">
    <source>
        <dbReference type="ARBA" id="ARBA00022692"/>
    </source>
</evidence>
<feature type="repeat" description="ANK" evidence="8">
    <location>
        <begin position="332"/>
        <end position="364"/>
    </location>
</feature>
<dbReference type="Gene3D" id="1.10.510.10">
    <property type="entry name" value="Transferase(Phosphotransferase) domain 1"/>
    <property type="match status" value="1"/>
</dbReference>
<keyword evidence="7 9" id="KW-0472">Membrane</keyword>
<feature type="transmembrane region" description="Helical" evidence="9">
    <location>
        <begin position="42"/>
        <end position="62"/>
    </location>
</feature>
<evidence type="ECO:0000256" key="7">
    <source>
        <dbReference type="ARBA" id="ARBA00023136"/>
    </source>
</evidence>